<name>A0ABZ1TZ41_9ACTN</name>
<keyword evidence="1" id="KW-0472">Membrane</keyword>
<dbReference type="EMBL" id="CP108110">
    <property type="protein sequence ID" value="WUQ84221.1"/>
    <property type="molecule type" value="Genomic_DNA"/>
</dbReference>
<protein>
    <submittedName>
        <fullName evidence="2">Uncharacterized protein</fullName>
    </submittedName>
</protein>
<dbReference type="Proteomes" id="UP001432222">
    <property type="component" value="Chromosome"/>
</dbReference>
<keyword evidence="3" id="KW-1185">Reference proteome</keyword>
<keyword evidence="1" id="KW-0812">Transmembrane</keyword>
<feature type="transmembrane region" description="Helical" evidence="1">
    <location>
        <begin position="91"/>
        <end position="115"/>
    </location>
</feature>
<feature type="transmembrane region" description="Helical" evidence="1">
    <location>
        <begin position="6"/>
        <end position="21"/>
    </location>
</feature>
<feature type="transmembrane region" description="Helical" evidence="1">
    <location>
        <begin position="62"/>
        <end position="79"/>
    </location>
</feature>
<sequence>MGTVLGWGYVLLPLVCWAVLARTRAVGVVVAGVLAALAVVPVGLECGWFHSRAVAECQAGYPLAAGLVVLLGALAEHLRRGHRPAGGSGRTTAAIALTAAHALLGLVVGLLYQLAVHEPFSPERSELALPPGLAVEHDSGPDRDCGLHACLRELTVVSTEGRPAAEVARRLRERLTAEGWRTRPDLVLARRHGWLLDKRITLLSITERPAGVAVELAGPDRSPW</sequence>
<feature type="transmembrane region" description="Helical" evidence="1">
    <location>
        <begin position="28"/>
        <end position="50"/>
    </location>
</feature>
<organism evidence="2 3">
    <name type="scientific">Kitasatospora purpeofusca</name>
    <dbReference type="NCBI Taxonomy" id="67352"/>
    <lineage>
        <taxon>Bacteria</taxon>
        <taxon>Bacillati</taxon>
        <taxon>Actinomycetota</taxon>
        <taxon>Actinomycetes</taxon>
        <taxon>Kitasatosporales</taxon>
        <taxon>Streptomycetaceae</taxon>
        <taxon>Kitasatospora</taxon>
    </lineage>
</organism>
<accession>A0ABZ1TZ41</accession>
<evidence type="ECO:0000313" key="2">
    <source>
        <dbReference type="EMBL" id="WUQ84221.1"/>
    </source>
</evidence>
<gene>
    <name evidence="2" type="ORF">OHA16_15390</name>
</gene>
<evidence type="ECO:0000256" key="1">
    <source>
        <dbReference type="SAM" id="Phobius"/>
    </source>
</evidence>
<keyword evidence="1" id="KW-1133">Transmembrane helix</keyword>
<dbReference type="RefSeq" id="WP_328955109.1">
    <property type="nucleotide sequence ID" value="NZ_CP108110.1"/>
</dbReference>
<reference evidence="2" key="1">
    <citation type="submission" date="2022-10" db="EMBL/GenBank/DDBJ databases">
        <title>The complete genomes of actinobacterial strains from the NBC collection.</title>
        <authorList>
            <person name="Joergensen T.S."/>
            <person name="Alvarez Arevalo M."/>
            <person name="Sterndorff E.B."/>
            <person name="Faurdal D."/>
            <person name="Vuksanovic O."/>
            <person name="Mourched A.-S."/>
            <person name="Charusanti P."/>
            <person name="Shaw S."/>
            <person name="Blin K."/>
            <person name="Weber T."/>
        </authorList>
    </citation>
    <scope>NUCLEOTIDE SEQUENCE</scope>
    <source>
        <strain evidence="2">NBC_00222</strain>
    </source>
</reference>
<evidence type="ECO:0000313" key="3">
    <source>
        <dbReference type="Proteomes" id="UP001432222"/>
    </source>
</evidence>
<proteinExistence type="predicted"/>